<feature type="transmembrane region" description="Helical" evidence="11">
    <location>
        <begin position="94"/>
        <end position="117"/>
    </location>
</feature>
<evidence type="ECO:0000313" key="13">
    <source>
        <dbReference type="Proteomes" id="UP001274830"/>
    </source>
</evidence>
<evidence type="ECO:0000256" key="10">
    <source>
        <dbReference type="SAM" id="MobiDB-lite"/>
    </source>
</evidence>
<dbReference type="InterPro" id="IPR037185">
    <property type="entry name" value="EmrE-like"/>
</dbReference>
<keyword evidence="7 11" id="KW-1133">Transmembrane helix</keyword>
<dbReference type="SUPFAM" id="SSF103481">
    <property type="entry name" value="Multidrug resistance efflux transporter EmrE"/>
    <property type="match status" value="2"/>
</dbReference>
<keyword evidence="4" id="KW-0762">Sugar transport</keyword>
<feature type="transmembrane region" description="Helical" evidence="11">
    <location>
        <begin position="160"/>
        <end position="181"/>
    </location>
</feature>
<organism evidence="12 13">
    <name type="scientific">Recurvomyces mirabilis</name>
    <dbReference type="NCBI Taxonomy" id="574656"/>
    <lineage>
        <taxon>Eukaryota</taxon>
        <taxon>Fungi</taxon>
        <taxon>Dikarya</taxon>
        <taxon>Ascomycota</taxon>
        <taxon>Pezizomycotina</taxon>
        <taxon>Dothideomycetes</taxon>
        <taxon>Dothideomycetidae</taxon>
        <taxon>Mycosphaerellales</taxon>
        <taxon>Teratosphaeriaceae</taxon>
        <taxon>Recurvomyces</taxon>
    </lineage>
</organism>
<dbReference type="PANTHER" id="PTHR10778:SF10">
    <property type="entry name" value="SOLUTE CARRIER FAMILY 35 MEMBER B1"/>
    <property type="match status" value="1"/>
</dbReference>
<comment type="subcellular location">
    <subcellularLocation>
        <location evidence="1">Endoplasmic reticulum membrane</location>
        <topology evidence="1">Multi-pass membrane protein</topology>
    </subcellularLocation>
</comment>
<proteinExistence type="inferred from homology"/>
<dbReference type="Pfam" id="PF08449">
    <property type="entry name" value="UAA"/>
    <property type="match status" value="1"/>
</dbReference>
<dbReference type="GO" id="GO:0005460">
    <property type="term" value="F:UDP-glucose transmembrane transporter activity"/>
    <property type="evidence" value="ECO:0007669"/>
    <property type="project" value="TreeGrafter"/>
</dbReference>
<comment type="similarity">
    <text evidence="2">Belongs to the nucleotide-sugar transporter family. SLC35B subfamily.</text>
</comment>
<accession>A0AAE0TQS9</accession>
<evidence type="ECO:0000256" key="11">
    <source>
        <dbReference type="SAM" id="Phobius"/>
    </source>
</evidence>
<comment type="caution">
    <text evidence="12">The sequence shown here is derived from an EMBL/GenBank/DDBJ whole genome shotgun (WGS) entry which is preliminary data.</text>
</comment>
<dbReference type="GO" id="GO:0005789">
    <property type="term" value="C:endoplasmic reticulum membrane"/>
    <property type="evidence" value="ECO:0007669"/>
    <property type="project" value="UniProtKB-SubCell"/>
</dbReference>
<protein>
    <recommendedName>
        <fullName evidence="9">UDP-galactose transporter homolog 1</fullName>
    </recommendedName>
</protein>
<keyword evidence="3" id="KW-0813">Transport</keyword>
<evidence type="ECO:0000256" key="3">
    <source>
        <dbReference type="ARBA" id="ARBA00022448"/>
    </source>
</evidence>
<sequence length="402" mass="43719">MAQLNGDARHRQPNGSAAKHANGILEDRVRGSTQAGKHDASLATKSEAKQTSNTVNLLICVGGIYASFLTWGVLQERITTTNYAPLAGQKEIFKYPVVMNTVQSAFAATLGYIYVLISRKKSGDLPIYPSRQIVWPLLLVAGCSALSSPFGYASLQHVDYITFILAKSCKLLPVMFLHVTLYGKRYPFYKYAVVALVTSGVAIFTLHQSTGGKKKKGADGNSLYGLMLLGINLLFDGLTNTTQDDIYARFRPYTGQQMMCALNIMSTSITITYLLLSPYLAATGIGHYVGMDLGSSTGELADAMAFIQRHPAVGWDILGFAFCGAMGQVFIFRTLSIFGSLLLVTITVTRKIFTMIISVVWFGHALTGMQWLGVGLVFGGIGIEAELSKREKKAKEAGKKKM</sequence>
<evidence type="ECO:0000313" key="12">
    <source>
        <dbReference type="EMBL" id="KAK3670241.1"/>
    </source>
</evidence>
<keyword evidence="8 11" id="KW-0472">Membrane</keyword>
<keyword evidence="6" id="KW-0256">Endoplasmic reticulum</keyword>
<dbReference type="GeneID" id="89967302"/>
<feature type="region of interest" description="Disordered" evidence="10">
    <location>
        <begin position="1"/>
        <end position="23"/>
    </location>
</feature>
<evidence type="ECO:0000256" key="7">
    <source>
        <dbReference type="ARBA" id="ARBA00022989"/>
    </source>
</evidence>
<dbReference type="InterPro" id="IPR013657">
    <property type="entry name" value="SCL35B1-4/HUT1"/>
</dbReference>
<keyword evidence="5 11" id="KW-0812">Transmembrane</keyword>
<feature type="transmembrane region" description="Helical" evidence="11">
    <location>
        <begin position="368"/>
        <end position="387"/>
    </location>
</feature>
<keyword evidence="13" id="KW-1185">Reference proteome</keyword>
<feature type="transmembrane region" description="Helical" evidence="11">
    <location>
        <begin position="222"/>
        <end position="239"/>
    </location>
</feature>
<feature type="transmembrane region" description="Helical" evidence="11">
    <location>
        <begin position="188"/>
        <end position="207"/>
    </location>
</feature>
<evidence type="ECO:0000256" key="9">
    <source>
        <dbReference type="ARBA" id="ARBA00041103"/>
    </source>
</evidence>
<reference evidence="12" key="1">
    <citation type="submission" date="2023-07" db="EMBL/GenBank/DDBJ databases">
        <title>Black Yeasts Isolated from many extreme environments.</title>
        <authorList>
            <person name="Coleine C."/>
            <person name="Stajich J.E."/>
            <person name="Selbmann L."/>
        </authorList>
    </citation>
    <scope>NUCLEOTIDE SEQUENCE</scope>
    <source>
        <strain evidence="12">CCFEE 5485</strain>
    </source>
</reference>
<gene>
    <name evidence="12" type="primary">HUT1</name>
    <name evidence="12" type="ORF">LTR78_009896</name>
</gene>
<feature type="transmembrane region" description="Helical" evidence="11">
    <location>
        <begin position="55"/>
        <end position="74"/>
    </location>
</feature>
<evidence type="ECO:0000256" key="4">
    <source>
        <dbReference type="ARBA" id="ARBA00022597"/>
    </source>
</evidence>
<dbReference type="GO" id="GO:0000139">
    <property type="term" value="C:Golgi membrane"/>
    <property type="evidence" value="ECO:0007669"/>
    <property type="project" value="TreeGrafter"/>
</dbReference>
<evidence type="ECO:0000256" key="1">
    <source>
        <dbReference type="ARBA" id="ARBA00004477"/>
    </source>
</evidence>
<feature type="transmembrane region" description="Helical" evidence="11">
    <location>
        <begin position="133"/>
        <end position="154"/>
    </location>
</feature>
<feature type="transmembrane region" description="Helical" evidence="11">
    <location>
        <begin position="260"/>
        <end position="281"/>
    </location>
</feature>
<name>A0AAE0TQS9_9PEZI</name>
<evidence type="ECO:0000256" key="2">
    <source>
        <dbReference type="ARBA" id="ARBA00010694"/>
    </source>
</evidence>
<dbReference type="EMBL" id="JAUTXT010000060">
    <property type="protein sequence ID" value="KAK3670241.1"/>
    <property type="molecule type" value="Genomic_DNA"/>
</dbReference>
<dbReference type="Proteomes" id="UP001274830">
    <property type="component" value="Unassembled WGS sequence"/>
</dbReference>
<evidence type="ECO:0000256" key="8">
    <source>
        <dbReference type="ARBA" id="ARBA00023136"/>
    </source>
</evidence>
<dbReference type="RefSeq" id="XP_064689739.1">
    <property type="nucleotide sequence ID" value="XM_064842742.1"/>
</dbReference>
<dbReference type="GO" id="GO:0005459">
    <property type="term" value="F:UDP-galactose transmembrane transporter activity"/>
    <property type="evidence" value="ECO:0007669"/>
    <property type="project" value="TreeGrafter"/>
</dbReference>
<dbReference type="PANTHER" id="PTHR10778">
    <property type="entry name" value="SOLUTE CARRIER FAMILY 35 MEMBER B"/>
    <property type="match status" value="1"/>
</dbReference>
<evidence type="ECO:0000256" key="5">
    <source>
        <dbReference type="ARBA" id="ARBA00022692"/>
    </source>
</evidence>
<dbReference type="AlphaFoldDB" id="A0AAE0TQS9"/>
<evidence type="ECO:0000256" key="6">
    <source>
        <dbReference type="ARBA" id="ARBA00022824"/>
    </source>
</evidence>